<evidence type="ECO:0000313" key="2">
    <source>
        <dbReference type="EMBL" id="GBO15395.1"/>
    </source>
</evidence>
<dbReference type="AlphaFoldDB" id="A0A4Y2UQX9"/>
<evidence type="ECO:0000259" key="1">
    <source>
        <dbReference type="PROSITE" id="PS50144"/>
    </source>
</evidence>
<dbReference type="SUPFAM" id="SSF49599">
    <property type="entry name" value="TRAF domain-like"/>
    <property type="match status" value="1"/>
</dbReference>
<comment type="caution">
    <text evidence="2">The sequence shown here is derived from an EMBL/GenBank/DDBJ whole genome shotgun (WGS) entry which is preliminary data.</text>
</comment>
<sequence length="307" mass="35972">MYPIKAGNGTFKVIWRLENFSYATQKDGESLPSPTFVLDTPLKTKWHLEVYPRGKTDSRFISCYLKREDHDECPAAIVMSCQYSILDKYGWHHYFVQIDNETIGHRNIVGVNQFVNRSEIFQYKDIFLPQDTLKVCFRVWDIQLSRSVQCEMHTLFGIEKRSFLWTIDNFRQRQLSGQWQTVIPSTSDRPIELKMIFATKSDSEYYKRAKIGIKCNSECSIFLVCEIFSVDMEGKSQLLASDDHFFWKKEFWALPPFTEVSQLFISENLFQNDGTLLLRCVITLSDGVKLNYIVSSICDEYFPEFGY</sequence>
<dbReference type="EMBL" id="BGPR01039442">
    <property type="protein sequence ID" value="GBO15395.1"/>
    <property type="molecule type" value="Genomic_DNA"/>
</dbReference>
<protein>
    <recommendedName>
        <fullName evidence="1">MATH domain-containing protein</fullName>
    </recommendedName>
</protein>
<reference evidence="2 3" key="1">
    <citation type="journal article" date="2019" name="Sci. Rep.">
        <title>Orb-weaving spider Araneus ventricosus genome elucidates the spidroin gene catalogue.</title>
        <authorList>
            <person name="Kono N."/>
            <person name="Nakamura H."/>
            <person name="Ohtoshi R."/>
            <person name="Moran D.A.P."/>
            <person name="Shinohara A."/>
            <person name="Yoshida Y."/>
            <person name="Fujiwara M."/>
            <person name="Mori M."/>
            <person name="Tomita M."/>
            <person name="Arakawa K."/>
        </authorList>
    </citation>
    <scope>NUCLEOTIDE SEQUENCE [LARGE SCALE GENOMIC DNA]</scope>
</reference>
<proteinExistence type="predicted"/>
<dbReference type="OrthoDB" id="6435602at2759"/>
<keyword evidence="3" id="KW-1185">Reference proteome</keyword>
<dbReference type="Gene3D" id="2.60.210.10">
    <property type="entry name" value="Apoptosis, Tumor Necrosis Factor Receptor Associated Protein 2, Chain A"/>
    <property type="match status" value="1"/>
</dbReference>
<feature type="domain" description="MATH" evidence="1">
    <location>
        <begin position="10"/>
        <end position="139"/>
    </location>
</feature>
<evidence type="ECO:0000313" key="3">
    <source>
        <dbReference type="Proteomes" id="UP000499080"/>
    </source>
</evidence>
<dbReference type="CDD" id="cd00121">
    <property type="entry name" value="MATH"/>
    <property type="match status" value="1"/>
</dbReference>
<dbReference type="Proteomes" id="UP000499080">
    <property type="component" value="Unassembled WGS sequence"/>
</dbReference>
<accession>A0A4Y2UQX9</accession>
<organism evidence="2 3">
    <name type="scientific">Araneus ventricosus</name>
    <name type="common">Orbweaver spider</name>
    <name type="synonym">Epeira ventricosa</name>
    <dbReference type="NCBI Taxonomy" id="182803"/>
    <lineage>
        <taxon>Eukaryota</taxon>
        <taxon>Metazoa</taxon>
        <taxon>Ecdysozoa</taxon>
        <taxon>Arthropoda</taxon>
        <taxon>Chelicerata</taxon>
        <taxon>Arachnida</taxon>
        <taxon>Araneae</taxon>
        <taxon>Araneomorphae</taxon>
        <taxon>Entelegynae</taxon>
        <taxon>Araneoidea</taxon>
        <taxon>Araneidae</taxon>
        <taxon>Araneus</taxon>
    </lineage>
</organism>
<dbReference type="PROSITE" id="PS50144">
    <property type="entry name" value="MATH"/>
    <property type="match status" value="1"/>
</dbReference>
<dbReference type="Pfam" id="PF22486">
    <property type="entry name" value="MATH_2"/>
    <property type="match status" value="1"/>
</dbReference>
<dbReference type="InterPro" id="IPR008974">
    <property type="entry name" value="TRAF-like"/>
</dbReference>
<gene>
    <name evidence="2" type="ORF">AVEN_140740_1</name>
</gene>
<dbReference type="InterPro" id="IPR002083">
    <property type="entry name" value="MATH/TRAF_dom"/>
</dbReference>
<name>A0A4Y2UQX9_ARAVE</name>